<gene>
    <name evidence="2" type="ORF">KK060_01135</name>
</gene>
<keyword evidence="1" id="KW-0732">Signal</keyword>
<dbReference type="RefSeq" id="WP_254151560.1">
    <property type="nucleotide sequence ID" value="NZ_JAHESD010000002.1"/>
</dbReference>
<protein>
    <submittedName>
        <fullName evidence="2">Outer membrane beta-barrel protein</fullName>
    </submittedName>
</protein>
<reference evidence="2 3" key="1">
    <citation type="submission" date="2021-05" db="EMBL/GenBank/DDBJ databases">
        <title>A Polyphasic approach of four new species of the genus Ohtaekwangia: Ohtaekwangia histidinii sp. nov., Ohtaekwangia cretensis sp. nov., Ohtaekwangia indiensis sp. nov., Ohtaekwangia reichenbachii sp. nov. from diverse environment.</title>
        <authorList>
            <person name="Octaviana S."/>
        </authorList>
    </citation>
    <scope>NUCLEOTIDE SEQUENCE [LARGE SCALE GENOMIC DNA]</scope>
    <source>
        <strain evidence="2 3">PWU20</strain>
    </source>
</reference>
<accession>A0ABS5VL80</accession>
<evidence type="ECO:0000313" key="3">
    <source>
        <dbReference type="Proteomes" id="UP000772618"/>
    </source>
</evidence>
<dbReference type="SUPFAM" id="SSF103515">
    <property type="entry name" value="Autotransporter"/>
    <property type="match status" value="1"/>
</dbReference>
<feature type="signal peptide" evidence="1">
    <location>
        <begin position="1"/>
        <end position="19"/>
    </location>
</feature>
<dbReference type="Proteomes" id="UP000772618">
    <property type="component" value="Unassembled WGS sequence"/>
</dbReference>
<dbReference type="InterPro" id="IPR036709">
    <property type="entry name" value="Autotransporte_beta_dom_sf"/>
</dbReference>
<evidence type="ECO:0000256" key="1">
    <source>
        <dbReference type="SAM" id="SignalP"/>
    </source>
</evidence>
<evidence type="ECO:0000313" key="2">
    <source>
        <dbReference type="EMBL" id="MBT1701861.1"/>
    </source>
</evidence>
<proteinExistence type="predicted"/>
<keyword evidence="3" id="KW-1185">Reference proteome</keyword>
<organism evidence="2 3">
    <name type="scientific">Chryseosolibacter indicus</name>
    <dbReference type="NCBI Taxonomy" id="2782351"/>
    <lineage>
        <taxon>Bacteria</taxon>
        <taxon>Pseudomonadati</taxon>
        <taxon>Bacteroidota</taxon>
        <taxon>Cytophagia</taxon>
        <taxon>Cytophagales</taxon>
        <taxon>Chryseotaleaceae</taxon>
        <taxon>Chryseosolibacter</taxon>
    </lineage>
</organism>
<comment type="caution">
    <text evidence="2">The sequence shown here is derived from an EMBL/GenBank/DDBJ whole genome shotgun (WGS) entry which is preliminary data.</text>
</comment>
<sequence length="166" mass="18046">MKKFLLIAVVMVMAFAANAQIEKGAVLLSGGSNLSFMSISPDNGDSFSRFSLNTKVGYFLIDNLGAGLRLDYNKQDEWSETIIGLFGRYYVNGNIIVGANFASYKENNEGRWDPSGVGLGIEGGYAAFIGKTFAVEPTLNLDLISGDYDQTRFGLNVALTLYLGRN</sequence>
<name>A0ABS5VL80_9BACT</name>
<dbReference type="EMBL" id="JAHESD010000002">
    <property type="protein sequence ID" value="MBT1701861.1"/>
    <property type="molecule type" value="Genomic_DNA"/>
</dbReference>
<feature type="chain" id="PRO_5045993196" evidence="1">
    <location>
        <begin position="20"/>
        <end position="166"/>
    </location>
</feature>